<accession>A0AAQ4CPS1</accession>
<dbReference type="AlphaFoldDB" id="A0AAQ4CPS1"/>
<dbReference type="RefSeq" id="WP_229571770.1">
    <property type="nucleotide sequence ID" value="NZ_AP025226.1"/>
</dbReference>
<dbReference type="Proteomes" id="UP001319921">
    <property type="component" value="Chromosome"/>
</dbReference>
<keyword evidence="2" id="KW-1185">Reference proteome</keyword>
<dbReference type="KEGG" id="scas:SACC_08190"/>
<name>A0AAQ4CPS1_9CREN</name>
<sequence>MNIDDIIKVASEYPYKNLGDNVKLEDQFLNLEQLPQLLNISGVKNVIWKYKAKIIGPDLSIIKTATEKENDTELLIRTPVNKISIPWIFNKINQKVLRKLVEYLIPCKEGTSLFNISAWERYYFRDNSIIELKEGEVGDGRSLKDNINMKIEDKATVIDTGFFNPQFSYINPYYIQISDKLPENTYGISIELDGAFSIVSDSILTLDFKLGKIKAESNGKILVIKTKTTAEAKLHRLLWDITNNVIELDCKPPFPLSIYRIEPSSVIPLYINFNEKMGILDMIIENFSEKPVIATLYLASRISKIIEPKNISSLEYDRIRVPIRRWGILHISLEIKRLPDLLLKRKAI</sequence>
<reference evidence="1 2" key="1">
    <citation type="journal article" date="2022" name="Microbiol. Resour. Announc.">
        <title>Complete Genome Sequence of the Hyperthermophilic and Acidophilic Archaeon Saccharolobus caldissimus Strain HS-3T.</title>
        <authorList>
            <person name="Sakai H.D."/>
            <person name="Kurosawa N."/>
        </authorList>
    </citation>
    <scope>NUCLEOTIDE SEQUENCE [LARGE SCALE GENOMIC DNA]</scope>
    <source>
        <strain evidence="1 2">JCM32116</strain>
    </source>
</reference>
<gene>
    <name evidence="1" type="ORF">SACC_08190</name>
</gene>
<evidence type="ECO:0000313" key="2">
    <source>
        <dbReference type="Proteomes" id="UP001319921"/>
    </source>
</evidence>
<evidence type="ECO:0000313" key="1">
    <source>
        <dbReference type="EMBL" id="BDB97802.1"/>
    </source>
</evidence>
<protein>
    <submittedName>
        <fullName evidence="1">Uncharacterized protein</fullName>
    </submittedName>
</protein>
<dbReference type="GeneID" id="68865560"/>
<organism evidence="1 2">
    <name type="scientific">Saccharolobus caldissimus</name>
    <dbReference type="NCBI Taxonomy" id="1702097"/>
    <lineage>
        <taxon>Archaea</taxon>
        <taxon>Thermoproteota</taxon>
        <taxon>Thermoprotei</taxon>
        <taxon>Sulfolobales</taxon>
        <taxon>Sulfolobaceae</taxon>
        <taxon>Saccharolobus</taxon>
    </lineage>
</organism>
<proteinExistence type="predicted"/>
<dbReference type="EMBL" id="AP025226">
    <property type="protein sequence ID" value="BDB97802.1"/>
    <property type="molecule type" value="Genomic_DNA"/>
</dbReference>